<dbReference type="RefSeq" id="WP_165009423.1">
    <property type="nucleotide sequence ID" value="NZ_CP064954.1"/>
</dbReference>
<dbReference type="GO" id="GO:0016787">
    <property type="term" value="F:hydrolase activity"/>
    <property type="evidence" value="ECO:0007669"/>
    <property type="project" value="UniProtKB-KW"/>
</dbReference>
<dbReference type="Gene3D" id="3.40.50.1820">
    <property type="entry name" value="alpha/beta hydrolase"/>
    <property type="match status" value="1"/>
</dbReference>
<dbReference type="KEGG" id="cliz:G7Y31_08700"/>
<dbReference type="PROSITE" id="PS00122">
    <property type="entry name" value="CARBOXYLESTERASE_B_1"/>
    <property type="match status" value="1"/>
</dbReference>
<comment type="similarity">
    <text evidence="1 3">Belongs to the type-B carboxylesterase/lipase family.</text>
</comment>
<dbReference type="EMBL" id="CP064954">
    <property type="protein sequence ID" value="QPK78625.1"/>
    <property type="molecule type" value="Genomic_DNA"/>
</dbReference>
<evidence type="ECO:0000313" key="5">
    <source>
        <dbReference type="EMBL" id="QPK78625.1"/>
    </source>
</evidence>
<evidence type="ECO:0000256" key="3">
    <source>
        <dbReference type="RuleBase" id="RU361235"/>
    </source>
</evidence>
<dbReference type="PANTHER" id="PTHR43142">
    <property type="entry name" value="CARBOXYLIC ESTER HYDROLASE"/>
    <property type="match status" value="1"/>
</dbReference>
<evidence type="ECO:0000256" key="2">
    <source>
        <dbReference type="ARBA" id="ARBA00022801"/>
    </source>
</evidence>
<organism evidence="5 6">
    <name type="scientific">Corynebacterium lizhenjunii</name>
    <dbReference type="NCBI Taxonomy" id="2709394"/>
    <lineage>
        <taxon>Bacteria</taxon>
        <taxon>Bacillati</taxon>
        <taxon>Actinomycetota</taxon>
        <taxon>Actinomycetes</taxon>
        <taxon>Mycobacteriales</taxon>
        <taxon>Corynebacteriaceae</taxon>
        <taxon>Corynebacterium</taxon>
    </lineage>
</organism>
<dbReference type="EC" id="3.1.1.-" evidence="3"/>
<name>A0A7T0KE72_9CORY</name>
<sequence length="422" mass="46676">MDCPTQPVTVTAPGGTFHGTVNQDSVNQDSVNQATATFHSLRYSHIPDPFTAPAPLDYSGEVDATTPRPDDVALSIRTPYPLRQELPVMVYIHGGRFETGTHADLPQLAGDYVLVKIGYRVGLPGLLRFSSSAPEDNYFRYRAIDDVAQGLEWVQRNIESFGGDPTNVTVIGQSAGATIALWLCRRDHYRGAFRRVLALSPCFPRDPFEARAATLRAALGIPLTRESLRALPPQRLARGYAALRKKYRFDIALGPYPLNPEDFANIPIVVTSTRQEFANLGARYDASPARYPLAYLLAPRFGMRRQAVRTWANFAQPGVVGQLISDSCIRRWVQQVAVGAPGPTWMLEFVRQGQPALHCQELDPLFAPGPLNDWLQEFARTGQPGFTPFGPEHAVLRWDLDTATATLTHGALDYVEQAFSED</sequence>
<feature type="domain" description="Carboxylesterase type B" evidence="4">
    <location>
        <begin position="74"/>
        <end position="200"/>
    </location>
</feature>
<gene>
    <name evidence="5" type="ORF">G7Y31_08700</name>
</gene>
<evidence type="ECO:0000259" key="4">
    <source>
        <dbReference type="Pfam" id="PF00135"/>
    </source>
</evidence>
<proteinExistence type="inferred from homology"/>
<keyword evidence="6" id="KW-1185">Reference proteome</keyword>
<dbReference type="AlphaFoldDB" id="A0A7T0KE72"/>
<dbReference type="Pfam" id="PF00135">
    <property type="entry name" value="COesterase"/>
    <property type="match status" value="1"/>
</dbReference>
<accession>A0A7T0KE72</accession>
<dbReference type="InterPro" id="IPR002018">
    <property type="entry name" value="CarbesteraseB"/>
</dbReference>
<dbReference type="InterPro" id="IPR019826">
    <property type="entry name" value="Carboxylesterase_B_AS"/>
</dbReference>
<dbReference type="PANTHER" id="PTHR43142:SF1">
    <property type="entry name" value="CARBOXYLIC ESTER HYDROLASE"/>
    <property type="match status" value="1"/>
</dbReference>
<reference evidence="5 6" key="1">
    <citation type="submission" date="2020-11" db="EMBL/GenBank/DDBJ databases">
        <title>Corynebacterium sp. ZJ-599.</title>
        <authorList>
            <person name="Zhou J."/>
        </authorList>
    </citation>
    <scope>NUCLEOTIDE SEQUENCE [LARGE SCALE GENOMIC DNA]</scope>
    <source>
        <strain evidence="5 6">ZJ-599</strain>
    </source>
</reference>
<protein>
    <recommendedName>
        <fullName evidence="3">Carboxylic ester hydrolase</fullName>
        <ecNumber evidence="3">3.1.1.-</ecNumber>
    </recommendedName>
</protein>
<evidence type="ECO:0000313" key="6">
    <source>
        <dbReference type="Proteomes" id="UP000594681"/>
    </source>
</evidence>
<evidence type="ECO:0000256" key="1">
    <source>
        <dbReference type="ARBA" id="ARBA00005964"/>
    </source>
</evidence>
<keyword evidence="2 3" id="KW-0378">Hydrolase</keyword>
<dbReference type="Proteomes" id="UP000594681">
    <property type="component" value="Chromosome"/>
</dbReference>
<dbReference type="SUPFAM" id="SSF53474">
    <property type="entry name" value="alpha/beta-Hydrolases"/>
    <property type="match status" value="1"/>
</dbReference>
<dbReference type="InterPro" id="IPR029058">
    <property type="entry name" value="AB_hydrolase_fold"/>
</dbReference>